<dbReference type="EMBL" id="CP023564">
    <property type="protein sequence ID" value="ATG53812.1"/>
    <property type="molecule type" value="Genomic_DNA"/>
</dbReference>
<feature type="signal peptide" evidence="2">
    <location>
        <begin position="1"/>
        <end position="25"/>
    </location>
</feature>
<dbReference type="Gene3D" id="3.40.190.10">
    <property type="entry name" value="Periplasmic binding protein-like II"/>
    <property type="match status" value="2"/>
</dbReference>
<evidence type="ECO:0000256" key="2">
    <source>
        <dbReference type="SAM" id="SignalP"/>
    </source>
</evidence>
<dbReference type="OrthoDB" id="3225049at2"/>
<name>A0A291GUH5_9MICO</name>
<keyword evidence="4" id="KW-1185">Reference proteome</keyword>
<gene>
    <name evidence="3" type="ORF">CFK41_02720</name>
</gene>
<dbReference type="RefSeq" id="WP_096798291.1">
    <property type="nucleotide sequence ID" value="NZ_CP023564.1"/>
</dbReference>
<dbReference type="PANTHER" id="PTHR43649">
    <property type="entry name" value="ARABINOSE-BINDING PROTEIN-RELATED"/>
    <property type="match status" value="1"/>
</dbReference>
<dbReference type="InterPro" id="IPR006311">
    <property type="entry name" value="TAT_signal"/>
</dbReference>
<dbReference type="Pfam" id="PF13416">
    <property type="entry name" value="SBP_bac_8"/>
    <property type="match status" value="1"/>
</dbReference>
<reference evidence="3 4" key="1">
    <citation type="journal article" date="2014" name="Int. J. Syst. Evol. Microbiol.">
        <title>Brachybacterium ginsengisoli sp. nov., isolated from soil of a ginseng field.</title>
        <authorList>
            <person name="Hoang V.A."/>
            <person name="Kim Y.J."/>
            <person name="Nguyen N.L."/>
            <person name="Yang D.C."/>
        </authorList>
    </citation>
    <scope>NUCLEOTIDE SEQUENCE [LARGE SCALE GENOMIC DNA]</scope>
    <source>
        <strain evidence="3 4">DCY80</strain>
    </source>
</reference>
<feature type="chain" id="PRO_5012651722" description="ABC transporter substrate-binding protein" evidence="2">
    <location>
        <begin position="26"/>
        <end position="536"/>
    </location>
</feature>
<evidence type="ECO:0000256" key="1">
    <source>
        <dbReference type="SAM" id="MobiDB-lite"/>
    </source>
</evidence>
<protein>
    <recommendedName>
        <fullName evidence="5">ABC transporter substrate-binding protein</fullName>
    </recommendedName>
</protein>
<dbReference type="PROSITE" id="PS51318">
    <property type="entry name" value="TAT"/>
    <property type="match status" value="1"/>
</dbReference>
<dbReference type="SUPFAM" id="SSF53850">
    <property type="entry name" value="Periplasmic binding protein-like II"/>
    <property type="match status" value="1"/>
</dbReference>
<feature type="region of interest" description="Disordered" evidence="1">
    <location>
        <begin position="27"/>
        <end position="47"/>
    </location>
</feature>
<keyword evidence="2" id="KW-0732">Signal</keyword>
<evidence type="ECO:0000313" key="3">
    <source>
        <dbReference type="EMBL" id="ATG53812.1"/>
    </source>
</evidence>
<dbReference type="InterPro" id="IPR006059">
    <property type="entry name" value="SBP"/>
</dbReference>
<dbReference type="AlphaFoldDB" id="A0A291GUH5"/>
<proteinExistence type="predicted"/>
<sequence length="536" mass="58150">MTISPFTRRTVLATSAVLASSAALAACGGGSESTDTSEKIDNPDDNINTEGMPIVDGPVKISLMSRRPNTTAEDWNTIAAAKEAQSITNIEVDWGLVAEEATAERRNLMLTSGDYPEAFYRSGVPGGDIAKYGEQGVFVALNDLIEKYMPNLKARLEETPALRTGLTFPDENIYSLPGIYDPTTLGLRYQTKLWARQDWLDAAGMSTPETVDEYRAFLEEVKGTQKGAVPLGGQGLGSIFASLYGTFGIANQGTDAGAAVDLDPETGAVRYYPTSDGYREMLTFLHGLYADGLLQQDIFATDFAAFTAAGTDGKLGSCAIQAPAGYFGKVGESYAALKPLVRSAGDEPAWHAVRSELSSIGNFVMTDNCEHPVEMARWMDFWYSEEGAKLFFLGVEGESYEMVDGRAELLPAITEAASIDEGLQEHALYLGGWYPGWATGDWFRGVETSEQSTEGAKVVEPFALKEVWPAFTFSAEESQNITTMGNDITKYADESVAAFITGERSLDEWDDHLATFDTIGLADYVATHQTAHERRS</sequence>
<dbReference type="Proteomes" id="UP000217889">
    <property type="component" value="Chromosome"/>
</dbReference>
<dbReference type="KEGG" id="bgg:CFK41_02720"/>
<organism evidence="3 4">
    <name type="scientific">Brachybacterium ginsengisoli</name>
    <dbReference type="NCBI Taxonomy" id="1331682"/>
    <lineage>
        <taxon>Bacteria</taxon>
        <taxon>Bacillati</taxon>
        <taxon>Actinomycetota</taxon>
        <taxon>Actinomycetes</taxon>
        <taxon>Micrococcales</taxon>
        <taxon>Dermabacteraceae</taxon>
        <taxon>Brachybacterium</taxon>
    </lineage>
</organism>
<accession>A0A291GUH5</accession>
<evidence type="ECO:0000313" key="4">
    <source>
        <dbReference type="Proteomes" id="UP000217889"/>
    </source>
</evidence>
<dbReference type="InterPro" id="IPR050490">
    <property type="entry name" value="Bact_solute-bd_prot1"/>
</dbReference>
<dbReference type="PANTHER" id="PTHR43649:SF12">
    <property type="entry name" value="DIACETYLCHITOBIOSE BINDING PROTEIN DASA"/>
    <property type="match status" value="1"/>
</dbReference>
<evidence type="ECO:0008006" key="5">
    <source>
        <dbReference type="Google" id="ProtNLM"/>
    </source>
</evidence>